<sequence length="242" mass="27569">MRVLLFAFLQGAEPPWTLRKIYWSIFTNNTWIATYYNKEENTERISQYKGRLSLNITSGDLTIRNLTTKDAMEYTVKFTASKGQTVSKIKLTVKQRLQEPTIQRIQSARGGCWKEVHCSSSDKDVDFSWQVKPPSVTTFTRSNPASNFLLVFLTTTQNPVEVTCTSNRTMENASSVVTLKYDDCQPQPPPHPQPQPRERHLALFFGGFLGALTAIFICIFKDQIRAKCKTLREKLCPSTSTL</sequence>
<dbReference type="InterPro" id="IPR013783">
    <property type="entry name" value="Ig-like_fold"/>
</dbReference>
<dbReference type="InterPro" id="IPR036179">
    <property type="entry name" value="Ig-like_dom_sf"/>
</dbReference>
<name>A0A3Q3PY00_MONAL</name>
<dbReference type="Ensembl" id="ENSMALT00000000039.1">
    <property type="protein sequence ID" value="ENSMALP00000000015.1"/>
    <property type="gene ID" value="ENSMALG00000000044.1"/>
</dbReference>
<accession>A0A3Q3PY00</accession>
<keyword evidence="2" id="KW-0732">Signal</keyword>
<evidence type="ECO:0000256" key="5">
    <source>
        <dbReference type="SAM" id="Phobius"/>
    </source>
</evidence>
<evidence type="ECO:0000313" key="7">
    <source>
        <dbReference type="Proteomes" id="UP000261600"/>
    </source>
</evidence>
<dbReference type="InterPro" id="IPR015631">
    <property type="entry name" value="CD2/SLAM_rcpt"/>
</dbReference>
<dbReference type="PANTHER" id="PTHR12080">
    <property type="entry name" value="SIGNALING LYMPHOCYTIC ACTIVATION MOLECULE"/>
    <property type="match status" value="1"/>
</dbReference>
<protein>
    <recommendedName>
        <fullName evidence="8">Ig-like domain-containing protein</fullName>
    </recommendedName>
</protein>
<evidence type="ECO:0000256" key="2">
    <source>
        <dbReference type="ARBA" id="ARBA00022729"/>
    </source>
</evidence>
<keyword evidence="3 5" id="KW-0472">Membrane</keyword>
<reference evidence="6" key="2">
    <citation type="submission" date="2025-09" db="UniProtKB">
        <authorList>
            <consortium name="Ensembl"/>
        </authorList>
    </citation>
    <scope>IDENTIFICATION</scope>
</reference>
<dbReference type="RefSeq" id="XP_020444762.1">
    <property type="nucleotide sequence ID" value="XM_020589106.1"/>
</dbReference>
<dbReference type="AlphaFoldDB" id="A0A3Q3PY00"/>
<comment type="subcellular location">
    <subcellularLocation>
        <location evidence="1">Membrane</location>
    </subcellularLocation>
</comment>
<organism evidence="6 7">
    <name type="scientific">Monopterus albus</name>
    <name type="common">Swamp eel</name>
    <dbReference type="NCBI Taxonomy" id="43700"/>
    <lineage>
        <taxon>Eukaryota</taxon>
        <taxon>Metazoa</taxon>
        <taxon>Chordata</taxon>
        <taxon>Craniata</taxon>
        <taxon>Vertebrata</taxon>
        <taxon>Euteleostomi</taxon>
        <taxon>Actinopterygii</taxon>
        <taxon>Neopterygii</taxon>
        <taxon>Teleostei</taxon>
        <taxon>Neoteleostei</taxon>
        <taxon>Acanthomorphata</taxon>
        <taxon>Anabantaria</taxon>
        <taxon>Synbranchiformes</taxon>
        <taxon>Synbranchidae</taxon>
        <taxon>Monopterus</taxon>
    </lineage>
</organism>
<feature type="transmembrane region" description="Helical" evidence="5">
    <location>
        <begin position="201"/>
        <end position="220"/>
    </location>
</feature>
<evidence type="ECO:0008006" key="8">
    <source>
        <dbReference type="Google" id="ProtNLM"/>
    </source>
</evidence>
<dbReference type="Proteomes" id="UP000261600">
    <property type="component" value="Unplaced"/>
</dbReference>
<reference evidence="6" key="1">
    <citation type="submission" date="2025-08" db="UniProtKB">
        <authorList>
            <consortium name="Ensembl"/>
        </authorList>
    </citation>
    <scope>IDENTIFICATION</scope>
</reference>
<dbReference type="GeneID" id="109953625"/>
<dbReference type="STRING" id="43700.ENSMALP00000000015"/>
<dbReference type="GO" id="GO:0016020">
    <property type="term" value="C:membrane"/>
    <property type="evidence" value="ECO:0007669"/>
    <property type="project" value="UniProtKB-SubCell"/>
</dbReference>
<keyword evidence="4" id="KW-0325">Glycoprotein</keyword>
<evidence type="ECO:0000256" key="3">
    <source>
        <dbReference type="ARBA" id="ARBA00023136"/>
    </source>
</evidence>
<evidence type="ECO:0000256" key="4">
    <source>
        <dbReference type="ARBA" id="ARBA00023180"/>
    </source>
</evidence>
<keyword evidence="7" id="KW-1185">Reference proteome</keyword>
<dbReference type="SUPFAM" id="SSF48726">
    <property type="entry name" value="Immunoglobulin"/>
    <property type="match status" value="1"/>
</dbReference>
<evidence type="ECO:0000313" key="6">
    <source>
        <dbReference type="Ensembl" id="ENSMALP00000000015.1"/>
    </source>
</evidence>
<proteinExistence type="predicted"/>
<keyword evidence="5" id="KW-1133">Transmembrane helix</keyword>
<keyword evidence="5" id="KW-0812">Transmembrane</keyword>
<dbReference type="PANTHER" id="PTHR12080:SF48">
    <property type="entry name" value="IMMUNOGLOBULIN SUBTYPE DOMAIN-CONTAINING PROTEIN"/>
    <property type="match status" value="1"/>
</dbReference>
<evidence type="ECO:0000256" key="1">
    <source>
        <dbReference type="ARBA" id="ARBA00004370"/>
    </source>
</evidence>
<dbReference type="Gene3D" id="2.60.40.10">
    <property type="entry name" value="Immunoglobulins"/>
    <property type="match status" value="1"/>
</dbReference>